<dbReference type="InterPro" id="IPR009516">
    <property type="entry name" value="RBDV_coat"/>
</dbReference>
<dbReference type="EMBL" id="AB948216">
    <property type="protein sequence ID" value="BAV13382.1"/>
    <property type="molecule type" value="Genomic_RNA"/>
</dbReference>
<feature type="compositionally biased region" description="Basic and acidic residues" evidence="1">
    <location>
        <begin position="102"/>
        <end position="113"/>
    </location>
</feature>
<name>A0A182C2T2_RBDV</name>
<dbReference type="GO" id="GO:0019028">
    <property type="term" value="C:viral capsid"/>
    <property type="evidence" value="ECO:0007669"/>
    <property type="project" value="UniProtKB-KW"/>
</dbReference>
<protein>
    <submittedName>
        <fullName evidence="2">Coat protein</fullName>
    </submittedName>
</protein>
<organismHost>
    <name type="scientific">Rubus idaeus</name>
    <name type="common">Raspberry</name>
    <dbReference type="NCBI Taxonomy" id="32247"/>
</organismHost>
<sequence>MSKKAVPPIVKAQYELYNRKLNRAIKVSGSQKKLDASFVGFSEGSNPETGKPHADMSMSAKVKRVNTWLKNFDREYWDNQFASKPIPRPAKQVSKGSSSKSQQRDEGEVVFTRKDSQKSVRTVSYWVCTPEKSMKPLKYKEDENVVEVTFNDLAAQKAGDKLVSILLEINVVGGAVDDKGRVAVLEKDAAVTVDYLLGSPYEAINLVSGLNKINFRSMTDVVDSIPSLLNERKVCVFQNDDSSSFYIRKWANFLQEVSAVLPVGTGKSSTIVLT</sequence>
<feature type="compositionally biased region" description="Low complexity" evidence="1">
    <location>
        <begin position="91"/>
        <end position="101"/>
    </location>
</feature>
<reference evidence="2" key="2">
    <citation type="submission" date="2014-05" db="EMBL/GenBank/DDBJ databases">
        <title>Development of a Raspberry bushy dwarf virus-based plant virus vector for virus-induced gene silencing.</title>
        <authorList>
            <person name="Isogai M."/>
        </authorList>
    </citation>
    <scope>NUCLEOTIDE SEQUENCE</scope>
    <source>
        <strain evidence="2">J1</strain>
    </source>
</reference>
<organism evidence="2">
    <name type="scientific">Raspberry bushy dwarf virus</name>
    <name type="common">RBDV</name>
    <dbReference type="NCBI Taxonomy" id="12451"/>
    <lineage>
        <taxon>Viruses</taxon>
        <taxon>Riboviria</taxon>
        <taxon>Orthornavirae</taxon>
        <taxon>Kitrinoviricota</taxon>
        <taxon>Alsuviricetes</taxon>
        <taxon>Martellivirales</taxon>
        <taxon>Mayoviridae</taxon>
        <taxon>Idaeovirus</taxon>
        <taxon>Idaeovirus rubi</taxon>
    </lineage>
</organism>
<organismHost>
    <name type="scientific">Rubus ursinus</name>
    <name type="common">California blackberry</name>
    <dbReference type="NCBI Taxonomy" id="75100"/>
</organismHost>
<organismHost>
    <name type="scientific">Rubus occidentalis</name>
    <name type="common">Black raspberry</name>
    <dbReference type="NCBI Taxonomy" id="75079"/>
</organismHost>
<evidence type="ECO:0000313" key="2">
    <source>
        <dbReference type="EMBL" id="BAV13382.1"/>
    </source>
</evidence>
<keyword evidence="2" id="KW-0946">Virion</keyword>
<keyword evidence="2" id="KW-0167">Capsid protein</keyword>
<dbReference type="EMBL" id="AB948215">
    <property type="protein sequence ID" value="BAV13381.1"/>
    <property type="molecule type" value="Genomic_RNA"/>
</dbReference>
<gene>
    <name evidence="2" type="primary">CP</name>
</gene>
<dbReference type="Pfam" id="PF06593">
    <property type="entry name" value="RBDV_coat"/>
    <property type="match status" value="1"/>
</dbReference>
<reference evidence="2" key="1">
    <citation type="journal article" date="2012" name="J. Gen. Plant Pathol.">
        <title>First report of raspberry yellows disease caused by raspberry bushy dwarf virus in Japan.</title>
        <authorList>
            <person name="Isogai M."/>
            <person name="Yoshida M."/>
            <person name="Imanishi H."/>
            <person name="Yoshikawa N."/>
        </authorList>
    </citation>
    <scope>NUCLEOTIDE SEQUENCE</scope>
    <source>
        <strain evidence="2">J1</strain>
    </source>
</reference>
<proteinExistence type="predicted"/>
<evidence type="ECO:0000256" key="1">
    <source>
        <dbReference type="SAM" id="MobiDB-lite"/>
    </source>
</evidence>
<feature type="region of interest" description="Disordered" evidence="1">
    <location>
        <begin position="87"/>
        <end position="113"/>
    </location>
</feature>
<accession>A0A182C2T2</accession>